<feature type="transmembrane region" description="Helical" evidence="1">
    <location>
        <begin position="37"/>
        <end position="57"/>
    </location>
</feature>
<dbReference type="KEGG" id="rsb:RS694_02025"/>
<keyword evidence="3" id="KW-1185">Reference proteome</keyword>
<dbReference type="EMBL" id="CP019239">
    <property type="protein sequence ID" value="APW41450.1"/>
    <property type="molecule type" value="Genomic_DNA"/>
</dbReference>
<dbReference type="AlphaFoldDB" id="A0A1P8K620"/>
<gene>
    <name evidence="2" type="ORF">RS694_02025</name>
</gene>
<feature type="transmembrane region" description="Helical" evidence="1">
    <location>
        <begin position="64"/>
        <end position="92"/>
    </location>
</feature>
<dbReference type="RefSeq" id="WP_029708319.1">
    <property type="nucleotide sequence ID" value="NZ_CP019239.1"/>
</dbReference>
<sequence length="244" mass="26108">MAYAGVLVIAAINCAVLFFLAFLATGGDGSSDGVKTIWLFGYIWITLFTVVALAFCARKGRTAGAVIAVSTLPTGYFASIAAIALGAGITFLKPDSAEFTAACKSSGAQFLASPTKPVHSLAYEWGRKYPIEINYFQIAANNHVSSIETRNPRYPSGITLIENSPSAADVLVRFTYPVGKDELLNALSHQGLIGYEIAVLDQRDNRTLATLRYFTDFSNRKACAPTNGGAFSVREFVLKAIGAQ</sequence>
<keyword evidence="1" id="KW-0812">Transmembrane</keyword>
<feature type="transmembrane region" description="Helical" evidence="1">
    <location>
        <begin position="7"/>
        <end position="25"/>
    </location>
</feature>
<evidence type="ECO:0000313" key="2">
    <source>
        <dbReference type="EMBL" id="APW41450.1"/>
    </source>
</evidence>
<reference evidence="2 3" key="1">
    <citation type="submission" date="2017-01" db="EMBL/GenBank/DDBJ databases">
        <authorList>
            <person name="Mah S.A."/>
            <person name="Swanson W.J."/>
            <person name="Moy G.W."/>
            <person name="Vacquier V.D."/>
        </authorList>
    </citation>
    <scope>NUCLEOTIDE SEQUENCE [LARGE SCALE GENOMIC DNA]</scope>
    <source>
        <strain evidence="2 3">DSM 22694</strain>
    </source>
</reference>
<keyword evidence="1" id="KW-1133">Transmembrane helix</keyword>
<evidence type="ECO:0000256" key="1">
    <source>
        <dbReference type="SAM" id="Phobius"/>
    </source>
</evidence>
<proteinExistence type="predicted"/>
<evidence type="ECO:0000313" key="3">
    <source>
        <dbReference type="Proteomes" id="UP000186110"/>
    </source>
</evidence>
<name>A0A1P8K620_9BURK</name>
<keyword evidence="1" id="KW-0472">Membrane</keyword>
<organism evidence="2 3">
    <name type="scientific">Rhodoferax saidenbachensis</name>
    <dbReference type="NCBI Taxonomy" id="1484693"/>
    <lineage>
        <taxon>Bacteria</taxon>
        <taxon>Pseudomonadati</taxon>
        <taxon>Pseudomonadota</taxon>
        <taxon>Betaproteobacteria</taxon>
        <taxon>Burkholderiales</taxon>
        <taxon>Comamonadaceae</taxon>
        <taxon>Rhodoferax</taxon>
    </lineage>
</organism>
<accession>A0A1P8K620</accession>
<protein>
    <submittedName>
        <fullName evidence="2">Uncharacterized protein</fullName>
    </submittedName>
</protein>
<dbReference type="Proteomes" id="UP000186110">
    <property type="component" value="Chromosome"/>
</dbReference>